<dbReference type="OMA" id="LICSMFW"/>
<dbReference type="KEGG" id="pif:PITG_14741"/>
<gene>
    <name evidence="1" type="ORF">PITG_14741</name>
</gene>
<dbReference type="RefSeq" id="XP_002898618.1">
    <property type="nucleotide sequence ID" value="XM_002898572.1"/>
</dbReference>
<keyword evidence="2" id="KW-1185">Reference proteome</keyword>
<dbReference type="GeneID" id="9478980"/>
<evidence type="ECO:0000313" key="2">
    <source>
        <dbReference type="Proteomes" id="UP000006643"/>
    </source>
</evidence>
<proteinExistence type="predicted"/>
<name>D0NQZ7_PHYIT</name>
<dbReference type="InParanoid" id="D0NQZ7"/>
<dbReference type="EMBL" id="DS028153">
    <property type="protein sequence ID" value="EEY63095.1"/>
    <property type="molecule type" value="Genomic_DNA"/>
</dbReference>
<reference evidence="2" key="1">
    <citation type="journal article" date="2009" name="Nature">
        <title>Genome sequence and analysis of the Irish potato famine pathogen Phytophthora infestans.</title>
        <authorList>
            <consortium name="The Broad Institute Genome Sequencing Platform"/>
            <person name="Haas B.J."/>
            <person name="Kamoun S."/>
            <person name="Zody M.C."/>
            <person name="Jiang R.H."/>
            <person name="Handsaker R.E."/>
            <person name="Cano L.M."/>
            <person name="Grabherr M."/>
            <person name="Kodira C.D."/>
            <person name="Raffaele S."/>
            <person name="Torto-Alalibo T."/>
            <person name="Bozkurt T.O."/>
            <person name="Ah-Fong A.M."/>
            <person name="Alvarado L."/>
            <person name="Anderson V.L."/>
            <person name="Armstrong M.R."/>
            <person name="Avrova A."/>
            <person name="Baxter L."/>
            <person name="Beynon J."/>
            <person name="Boevink P.C."/>
            <person name="Bollmann S.R."/>
            <person name="Bos J.I."/>
            <person name="Bulone V."/>
            <person name="Cai G."/>
            <person name="Cakir C."/>
            <person name="Carrington J.C."/>
            <person name="Chawner M."/>
            <person name="Conti L."/>
            <person name="Costanzo S."/>
            <person name="Ewan R."/>
            <person name="Fahlgren N."/>
            <person name="Fischbach M.A."/>
            <person name="Fugelstad J."/>
            <person name="Gilroy E.M."/>
            <person name="Gnerre S."/>
            <person name="Green P.J."/>
            <person name="Grenville-Briggs L.J."/>
            <person name="Griffith J."/>
            <person name="Grunwald N.J."/>
            <person name="Horn K."/>
            <person name="Horner N.R."/>
            <person name="Hu C.H."/>
            <person name="Huitema E."/>
            <person name="Jeong D.H."/>
            <person name="Jones A.M."/>
            <person name="Jones J.D."/>
            <person name="Jones R.W."/>
            <person name="Karlsson E.K."/>
            <person name="Kunjeti S.G."/>
            <person name="Lamour K."/>
            <person name="Liu Z."/>
            <person name="Ma L."/>
            <person name="Maclean D."/>
            <person name="Chibucos M.C."/>
            <person name="McDonald H."/>
            <person name="McWalters J."/>
            <person name="Meijer H.J."/>
            <person name="Morgan W."/>
            <person name="Morris P.F."/>
            <person name="Munro C.A."/>
            <person name="O'Neill K."/>
            <person name="Ospina-Giraldo M."/>
            <person name="Pinzon A."/>
            <person name="Pritchard L."/>
            <person name="Ramsahoye B."/>
            <person name="Ren Q."/>
            <person name="Restrepo S."/>
            <person name="Roy S."/>
            <person name="Sadanandom A."/>
            <person name="Savidor A."/>
            <person name="Schornack S."/>
            <person name="Schwartz D.C."/>
            <person name="Schumann U.D."/>
            <person name="Schwessinger B."/>
            <person name="Seyer L."/>
            <person name="Sharpe T."/>
            <person name="Silvar C."/>
            <person name="Song J."/>
            <person name="Studholme D.J."/>
            <person name="Sykes S."/>
            <person name="Thines M."/>
            <person name="van de Vondervoort P.J."/>
            <person name="Phuntumart V."/>
            <person name="Wawra S."/>
            <person name="Weide R."/>
            <person name="Win J."/>
            <person name="Young C."/>
            <person name="Zhou S."/>
            <person name="Fry W."/>
            <person name="Meyers B.C."/>
            <person name="van West P."/>
            <person name="Ristaino J."/>
            <person name="Govers F."/>
            <person name="Birch P.R."/>
            <person name="Whisson S.C."/>
            <person name="Judelson H.S."/>
            <person name="Nusbaum C."/>
        </authorList>
    </citation>
    <scope>NUCLEOTIDE SEQUENCE [LARGE SCALE GENOMIC DNA]</scope>
    <source>
        <strain evidence="2">T30-4</strain>
    </source>
</reference>
<evidence type="ECO:0000313" key="1">
    <source>
        <dbReference type="EMBL" id="EEY63095.1"/>
    </source>
</evidence>
<organism evidence="1 2">
    <name type="scientific">Phytophthora infestans (strain T30-4)</name>
    <name type="common">Potato late blight agent</name>
    <dbReference type="NCBI Taxonomy" id="403677"/>
    <lineage>
        <taxon>Eukaryota</taxon>
        <taxon>Sar</taxon>
        <taxon>Stramenopiles</taxon>
        <taxon>Oomycota</taxon>
        <taxon>Peronosporomycetes</taxon>
        <taxon>Peronosporales</taxon>
        <taxon>Peronosporaceae</taxon>
        <taxon>Phytophthora</taxon>
    </lineage>
</organism>
<protein>
    <submittedName>
        <fullName evidence="1">Uncharacterized protein</fullName>
    </submittedName>
</protein>
<dbReference type="HOGENOM" id="CLU_1942205_0_0_1"/>
<dbReference type="VEuPathDB" id="FungiDB:PITG_14741"/>
<dbReference type="AlphaFoldDB" id="D0NQZ7"/>
<accession>D0NQZ7</accession>
<dbReference type="Proteomes" id="UP000006643">
    <property type="component" value="Unassembled WGS sequence"/>
</dbReference>
<sequence>MLSTSRLVKLGALGGLDPTTSHSTYSSYSASISLPSEANKAWFALICSMFWLCRCSGRVANTATASVILVWSRVSVCSVCSSASRFDKTSRSRSISSASSGQVSPASSNTLPTSLILLPSTSRSTMLQIW</sequence>